<evidence type="ECO:0000256" key="4">
    <source>
        <dbReference type="ARBA" id="ARBA00013346"/>
    </source>
</evidence>
<comment type="subcellular location">
    <subcellularLocation>
        <location evidence="1">Cytoplasm</location>
    </subcellularLocation>
</comment>
<keyword evidence="8" id="KW-0949">S-adenosyl-L-methionine</keyword>
<organism evidence="12 13">
    <name type="scientific">Actinomadura namibiensis</name>
    <dbReference type="NCBI Taxonomy" id="182080"/>
    <lineage>
        <taxon>Bacteria</taxon>
        <taxon>Bacillati</taxon>
        <taxon>Actinomycetota</taxon>
        <taxon>Actinomycetes</taxon>
        <taxon>Streptosporangiales</taxon>
        <taxon>Thermomonosporaceae</taxon>
        <taxon>Actinomadura</taxon>
    </lineage>
</organism>
<dbReference type="GO" id="GO:0004719">
    <property type="term" value="F:protein-L-isoaspartate (D-aspartate) O-methyltransferase activity"/>
    <property type="evidence" value="ECO:0007669"/>
    <property type="project" value="UniProtKB-EC"/>
</dbReference>
<dbReference type="PANTHER" id="PTHR11579:SF0">
    <property type="entry name" value="PROTEIN-L-ISOASPARTATE(D-ASPARTATE) O-METHYLTRANSFERASE"/>
    <property type="match status" value="1"/>
</dbReference>
<comment type="similarity">
    <text evidence="2">Belongs to the methyltransferase superfamily. L-isoaspartyl/D-aspartyl protein methyltransferase family.</text>
</comment>
<gene>
    <name evidence="12" type="ORF">HNR61_001225</name>
</gene>
<protein>
    <recommendedName>
        <fullName evidence="4">Protein-L-isoaspartate O-methyltransferase</fullName>
        <ecNumber evidence="3">2.1.1.77</ecNumber>
    </recommendedName>
    <alternativeName>
        <fullName evidence="11">L-isoaspartyl protein carboxyl methyltransferase</fullName>
    </alternativeName>
    <alternativeName>
        <fullName evidence="9">Protein L-isoaspartyl methyltransferase</fullName>
    </alternativeName>
    <alternativeName>
        <fullName evidence="10">Protein-beta-aspartate methyltransferase</fullName>
    </alternativeName>
</protein>
<dbReference type="AlphaFoldDB" id="A0A7W3LK59"/>
<evidence type="ECO:0000256" key="7">
    <source>
        <dbReference type="ARBA" id="ARBA00022679"/>
    </source>
</evidence>
<evidence type="ECO:0000256" key="6">
    <source>
        <dbReference type="ARBA" id="ARBA00022603"/>
    </source>
</evidence>
<dbReference type="Pfam" id="PF01135">
    <property type="entry name" value="PCMT"/>
    <property type="match status" value="1"/>
</dbReference>
<dbReference type="CDD" id="cd02440">
    <property type="entry name" value="AdoMet_MTases"/>
    <property type="match status" value="1"/>
</dbReference>
<evidence type="ECO:0000256" key="2">
    <source>
        <dbReference type="ARBA" id="ARBA00005369"/>
    </source>
</evidence>
<keyword evidence="7 12" id="KW-0808">Transferase</keyword>
<keyword evidence="13" id="KW-1185">Reference proteome</keyword>
<keyword evidence="5" id="KW-0963">Cytoplasm</keyword>
<comment type="caution">
    <text evidence="12">The sequence shown here is derived from an EMBL/GenBank/DDBJ whole genome shotgun (WGS) entry which is preliminary data.</text>
</comment>
<evidence type="ECO:0000256" key="1">
    <source>
        <dbReference type="ARBA" id="ARBA00004496"/>
    </source>
</evidence>
<dbReference type="InterPro" id="IPR029063">
    <property type="entry name" value="SAM-dependent_MTases_sf"/>
</dbReference>
<dbReference type="SUPFAM" id="SSF53335">
    <property type="entry name" value="S-adenosyl-L-methionine-dependent methyltransferases"/>
    <property type="match status" value="1"/>
</dbReference>
<reference evidence="12 13" key="1">
    <citation type="submission" date="2020-08" db="EMBL/GenBank/DDBJ databases">
        <title>Genomic Encyclopedia of Type Strains, Phase IV (KMG-IV): sequencing the most valuable type-strain genomes for metagenomic binning, comparative biology and taxonomic classification.</title>
        <authorList>
            <person name="Goeker M."/>
        </authorList>
    </citation>
    <scope>NUCLEOTIDE SEQUENCE [LARGE SCALE GENOMIC DNA]</scope>
    <source>
        <strain evidence="12 13">DSM 44197</strain>
    </source>
</reference>
<dbReference type="GO" id="GO:0005737">
    <property type="term" value="C:cytoplasm"/>
    <property type="evidence" value="ECO:0007669"/>
    <property type="project" value="UniProtKB-SubCell"/>
</dbReference>
<evidence type="ECO:0000256" key="5">
    <source>
        <dbReference type="ARBA" id="ARBA00022490"/>
    </source>
</evidence>
<evidence type="ECO:0000256" key="9">
    <source>
        <dbReference type="ARBA" id="ARBA00030757"/>
    </source>
</evidence>
<evidence type="ECO:0000256" key="11">
    <source>
        <dbReference type="ARBA" id="ARBA00031350"/>
    </source>
</evidence>
<dbReference type="EC" id="2.1.1.77" evidence="3"/>
<dbReference type="GO" id="GO:0032259">
    <property type="term" value="P:methylation"/>
    <property type="evidence" value="ECO:0007669"/>
    <property type="project" value="UniProtKB-KW"/>
</dbReference>
<evidence type="ECO:0000256" key="8">
    <source>
        <dbReference type="ARBA" id="ARBA00022691"/>
    </source>
</evidence>
<keyword evidence="6 12" id="KW-0489">Methyltransferase</keyword>
<dbReference type="EMBL" id="JACJIA010000001">
    <property type="protein sequence ID" value="MBA8949627.1"/>
    <property type="molecule type" value="Genomic_DNA"/>
</dbReference>
<dbReference type="InterPro" id="IPR000682">
    <property type="entry name" value="PCMT"/>
</dbReference>
<dbReference type="Proteomes" id="UP000572680">
    <property type="component" value="Unassembled WGS sequence"/>
</dbReference>
<evidence type="ECO:0000256" key="10">
    <source>
        <dbReference type="ARBA" id="ARBA00031323"/>
    </source>
</evidence>
<evidence type="ECO:0000313" key="13">
    <source>
        <dbReference type="Proteomes" id="UP000572680"/>
    </source>
</evidence>
<evidence type="ECO:0000256" key="3">
    <source>
        <dbReference type="ARBA" id="ARBA00011890"/>
    </source>
</evidence>
<dbReference type="RefSeq" id="WP_182842025.1">
    <property type="nucleotide sequence ID" value="NZ_BAAALP010000012.1"/>
</dbReference>
<accession>A0A7W3LK59</accession>
<dbReference type="PANTHER" id="PTHR11579">
    <property type="entry name" value="PROTEIN-L-ISOASPARTATE O-METHYLTRANSFERASE"/>
    <property type="match status" value="1"/>
</dbReference>
<sequence>MDLSADGLADRLAAGGRLVDERWREGLRAVPRHLFVPERAAVVPDRPRYEPFDIDRSADPDAWLRAVYDETAIAAQTDESGVWTSSCSAPTIVVVFLQELRPLEHHRVLEVGTGTGWTAGLLAWRVGERNVVSVEIDPELSRRAADNLRAAGLAPRLVVGDGAEGFAEGAPYDRVHVTCGVERVPRAWLEQTRPGGVIVMPWSPAWGMGHVARLTVADGTAVGRLTGPAGFMMLRSQRRAFGAPPRAAEQSAEADRSRTRLDPRVLLGQSPGAEVAVAALAPGARAHVESGPGGVARLWAIDDGPGGTAWAAADFEPGADAFPVRQYGARRLWDEVEAAYLRWVEWGQPDRERYGLTVTPDGQRVWLDRPDRILART</sequence>
<dbReference type="Gene3D" id="3.40.50.150">
    <property type="entry name" value="Vaccinia Virus protein VP39"/>
    <property type="match status" value="1"/>
</dbReference>
<proteinExistence type="inferred from homology"/>
<name>A0A7W3LK59_ACTNM</name>
<evidence type="ECO:0000313" key="12">
    <source>
        <dbReference type="EMBL" id="MBA8949627.1"/>
    </source>
</evidence>